<reference evidence="7 8" key="1">
    <citation type="submission" date="2021-11" db="EMBL/GenBank/DDBJ databases">
        <title>Aliifidinibius sp. nov., a new bacterium isolated from saline soil.</title>
        <authorList>
            <person name="Galisteo C."/>
            <person name="De La Haba R."/>
            <person name="Sanchez-Porro C."/>
            <person name="Ventosa A."/>
        </authorList>
    </citation>
    <scope>NUCLEOTIDE SEQUENCE [LARGE SCALE GENOMIC DNA]</scope>
    <source>
        <strain evidence="7 8">KACC 190600</strain>
    </source>
</reference>
<keyword evidence="3 6" id="KW-0227">DNA damage</keyword>
<dbReference type="InterPro" id="IPR004603">
    <property type="entry name" value="DNA_mismatch_endonuc_vsr"/>
</dbReference>
<proteinExistence type="inferred from homology"/>
<dbReference type="CDD" id="cd00221">
    <property type="entry name" value="Vsr"/>
    <property type="match status" value="1"/>
</dbReference>
<keyword evidence="5 6" id="KW-0234">DNA repair</keyword>
<keyword evidence="8" id="KW-1185">Reference proteome</keyword>
<keyword evidence="4 6" id="KW-0378">Hydrolase</keyword>
<evidence type="ECO:0000256" key="1">
    <source>
        <dbReference type="ARBA" id="ARBA00022722"/>
    </source>
</evidence>
<sequence length="151" mass="17766">MADTHSTEVRSKNMAAIQSKDTKPEIMIRRALHSEGIRYGLHNKKLPGTPDLHFRKYNAVLFVNGCFWHKHDCPLFNMPQSNIDYWKNKFKRNQNRDRQKINELKDAGKRISIIWECALKGKHSLPLENVTEKMIIWLNSGKRFVEIEGNY</sequence>
<gene>
    <name evidence="7" type="primary">vsr</name>
    <name evidence="7" type="ORF">LQ318_07145</name>
</gene>
<keyword evidence="2 6" id="KW-0255">Endonuclease</keyword>
<organism evidence="7 8">
    <name type="scientific">Fodinibius salicampi</name>
    <dbReference type="NCBI Taxonomy" id="1920655"/>
    <lineage>
        <taxon>Bacteria</taxon>
        <taxon>Pseudomonadati</taxon>
        <taxon>Balneolota</taxon>
        <taxon>Balneolia</taxon>
        <taxon>Balneolales</taxon>
        <taxon>Balneolaceae</taxon>
        <taxon>Fodinibius</taxon>
    </lineage>
</organism>
<dbReference type="GO" id="GO:0004519">
    <property type="term" value="F:endonuclease activity"/>
    <property type="evidence" value="ECO:0007669"/>
    <property type="project" value="UniProtKB-KW"/>
</dbReference>
<comment type="caution">
    <text evidence="7">The sequence shown here is derived from an EMBL/GenBank/DDBJ whole genome shotgun (WGS) entry which is preliminary data.</text>
</comment>
<accession>A0ABT3PXU5</accession>
<dbReference type="EMBL" id="JAJNDC010000001">
    <property type="protein sequence ID" value="MCW9712676.1"/>
    <property type="molecule type" value="Genomic_DNA"/>
</dbReference>
<evidence type="ECO:0000256" key="5">
    <source>
        <dbReference type="ARBA" id="ARBA00023204"/>
    </source>
</evidence>
<evidence type="ECO:0000256" key="6">
    <source>
        <dbReference type="PIRNR" id="PIRNR018267"/>
    </source>
</evidence>
<evidence type="ECO:0000313" key="8">
    <source>
        <dbReference type="Proteomes" id="UP001207337"/>
    </source>
</evidence>
<dbReference type="RefSeq" id="WP_265788794.1">
    <property type="nucleotide sequence ID" value="NZ_BAABRS010000001.1"/>
</dbReference>
<dbReference type="Proteomes" id="UP001207337">
    <property type="component" value="Unassembled WGS sequence"/>
</dbReference>
<evidence type="ECO:0000256" key="2">
    <source>
        <dbReference type="ARBA" id="ARBA00022759"/>
    </source>
</evidence>
<dbReference type="Pfam" id="PF03852">
    <property type="entry name" value="Vsr"/>
    <property type="match status" value="1"/>
</dbReference>
<comment type="similarity">
    <text evidence="6">Belongs to the vsr family.</text>
</comment>
<evidence type="ECO:0000313" key="7">
    <source>
        <dbReference type="EMBL" id="MCW9712676.1"/>
    </source>
</evidence>
<dbReference type="SUPFAM" id="SSF52980">
    <property type="entry name" value="Restriction endonuclease-like"/>
    <property type="match status" value="1"/>
</dbReference>
<protein>
    <recommendedName>
        <fullName evidence="6">Very short patch repair endonuclease</fullName>
        <ecNumber evidence="6">3.1.-.-</ecNumber>
    </recommendedName>
</protein>
<name>A0ABT3PXU5_9BACT</name>
<dbReference type="Gene3D" id="3.40.960.10">
    <property type="entry name" value="VSR Endonuclease"/>
    <property type="match status" value="1"/>
</dbReference>
<evidence type="ECO:0000256" key="3">
    <source>
        <dbReference type="ARBA" id="ARBA00022763"/>
    </source>
</evidence>
<dbReference type="EC" id="3.1.-.-" evidence="6"/>
<dbReference type="NCBIfam" id="TIGR00632">
    <property type="entry name" value="vsr"/>
    <property type="match status" value="1"/>
</dbReference>
<evidence type="ECO:0000256" key="4">
    <source>
        <dbReference type="ARBA" id="ARBA00022801"/>
    </source>
</evidence>
<keyword evidence="1 6" id="KW-0540">Nuclease</keyword>
<dbReference type="InterPro" id="IPR011335">
    <property type="entry name" value="Restrct_endonuc-II-like"/>
</dbReference>
<comment type="function">
    <text evidence="6">May nick specific sequences that contain T:G mispairs resulting from m5C-deamination.</text>
</comment>
<dbReference type="PIRSF" id="PIRSF018267">
    <property type="entry name" value="VSR_endonuc"/>
    <property type="match status" value="1"/>
</dbReference>